<comment type="similarity">
    <text evidence="1 5">Belongs to the Fmt family.</text>
</comment>
<feature type="domain" description="Formyl transferase N-terminal" evidence="6">
    <location>
        <begin position="1"/>
        <end position="179"/>
    </location>
</feature>
<reference evidence="8" key="1">
    <citation type="journal article" date="2014" name="Gene">
        <title>Genome-guided analysis of transformation efficiency and carbon dioxide assimilation by Moorella thermoacetica Y72.</title>
        <authorList>
            <person name="Tsukahara K."/>
            <person name="Kita A."/>
            <person name="Nakashimada Y."/>
            <person name="Hoshino T."/>
            <person name="Murakami K."/>
        </authorList>
    </citation>
    <scope>NUCLEOTIDE SEQUENCE [LARGE SCALE GENOMIC DNA]</scope>
    <source>
        <strain evidence="8">Y72</strain>
    </source>
</reference>
<keyword evidence="3 5" id="KW-0808">Transferase</keyword>
<dbReference type="EMBL" id="DF238840">
    <property type="protein sequence ID" value="GAF26627.1"/>
    <property type="molecule type" value="Genomic_DNA"/>
</dbReference>
<dbReference type="InterPro" id="IPR044135">
    <property type="entry name" value="Met-tRNA-FMT_C"/>
</dbReference>
<dbReference type="InterPro" id="IPR036477">
    <property type="entry name" value="Formyl_transf_N_sf"/>
</dbReference>
<gene>
    <name evidence="5" type="primary">fmt</name>
    <name evidence="8" type="ORF">MTY_1967</name>
</gene>
<dbReference type="GO" id="GO:0004479">
    <property type="term" value="F:methionyl-tRNA formyltransferase activity"/>
    <property type="evidence" value="ECO:0007669"/>
    <property type="project" value="UniProtKB-UniRule"/>
</dbReference>
<comment type="function">
    <text evidence="5">Attaches a formyl group to the free amino group of methionyl-tRNA(fMet). The formyl group appears to play a dual role in the initiator identity of N-formylmethionyl-tRNA by promoting its recognition by IF2 and preventing the misappropriation of this tRNA by the elongation apparatus.</text>
</comment>
<feature type="domain" description="Formyl transferase C-terminal" evidence="7">
    <location>
        <begin position="204"/>
        <end position="300"/>
    </location>
</feature>
<dbReference type="Pfam" id="PF02911">
    <property type="entry name" value="Formyl_trans_C"/>
    <property type="match status" value="1"/>
</dbReference>
<dbReference type="SUPFAM" id="SSF53328">
    <property type="entry name" value="Formyltransferase"/>
    <property type="match status" value="1"/>
</dbReference>
<sequence length="311" mass="33651">MRLVFMGTPDFAVPSLQALVAAGHEFAAVITQPDRPRGRGKKLLPPPVKSTALAAGLPVRQPSDMKDREFLEDLRLLQPELIVVVAFGRILSREILDLPARGCVNLHASLLPRYRGAAPIHRAVMNGEVETGVTTMWMAPQLDAGDIILQEKLPIPPEATTGEIHDRLAEVGAGLLVHTLELIAAGRAPRLPQDEALATYAPPLKPEEEVIHWEQPAQVIYNQIRGLNPWPGAYTLRSGERLKIYGARLTDPSAIGRAGRVVEVGREGFVVQAGTGRLLVTSVQPPGKKIMPASAYLQGYPMVPGEILGCV</sequence>
<dbReference type="Proteomes" id="UP000063718">
    <property type="component" value="Unassembled WGS sequence"/>
</dbReference>
<dbReference type="EC" id="2.1.2.9" evidence="2 5"/>
<evidence type="ECO:0000256" key="4">
    <source>
        <dbReference type="ARBA" id="ARBA00022917"/>
    </source>
</evidence>
<evidence type="ECO:0000256" key="3">
    <source>
        <dbReference type="ARBA" id="ARBA00022679"/>
    </source>
</evidence>
<dbReference type="SUPFAM" id="SSF50486">
    <property type="entry name" value="FMT C-terminal domain-like"/>
    <property type="match status" value="1"/>
</dbReference>
<dbReference type="PANTHER" id="PTHR11138:SF5">
    <property type="entry name" value="METHIONYL-TRNA FORMYLTRANSFERASE, MITOCHONDRIAL"/>
    <property type="match status" value="1"/>
</dbReference>
<name>A0A0S6UFU3_NEOTH</name>
<dbReference type="InterPro" id="IPR041711">
    <property type="entry name" value="Met-tRNA-FMT_N"/>
</dbReference>
<evidence type="ECO:0000259" key="7">
    <source>
        <dbReference type="Pfam" id="PF02911"/>
    </source>
</evidence>
<dbReference type="GO" id="GO:0005829">
    <property type="term" value="C:cytosol"/>
    <property type="evidence" value="ECO:0007669"/>
    <property type="project" value="TreeGrafter"/>
</dbReference>
<dbReference type="HAMAP" id="MF_00182">
    <property type="entry name" value="Formyl_trans"/>
    <property type="match status" value="1"/>
</dbReference>
<dbReference type="Gene3D" id="3.40.50.12230">
    <property type="match status" value="1"/>
</dbReference>
<dbReference type="AlphaFoldDB" id="A0A0S6UFU3"/>
<accession>A0A0S6UFU3</accession>
<evidence type="ECO:0000256" key="2">
    <source>
        <dbReference type="ARBA" id="ARBA00012261"/>
    </source>
</evidence>
<organism evidence="8">
    <name type="scientific">Moorella thermoacetica Y72</name>
    <dbReference type="NCBI Taxonomy" id="1325331"/>
    <lineage>
        <taxon>Bacteria</taxon>
        <taxon>Bacillati</taxon>
        <taxon>Bacillota</taxon>
        <taxon>Clostridia</taxon>
        <taxon>Neomoorellales</taxon>
        <taxon>Neomoorellaceae</taxon>
        <taxon>Neomoorella</taxon>
    </lineage>
</organism>
<feature type="binding site" evidence="5">
    <location>
        <begin position="109"/>
        <end position="112"/>
    </location>
    <ligand>
        <name>(6S)-5,6,7,8-tetrahydrofolate</name>
        <dbReference type="ChEBI" id="CHEBI:57453"/>
    </ligand>
</feature>
<proteinExistence type="inferred from homology"/>
<evidence type="ECO:0000256" key="1">
    <source>
        <dbReference type="ARBA" id="ARBA00010699"/>
    </source>
</evidence>
<dbReference type="RefSeq" id="WP_025774337.1">
    <property type="nucleotide sequence ID" value="NZ_DF238840.1"/>
</dbReference>
<evidence type="ECO:0000313" key="8">
    <source>
        <dbReference type="EMBL" id="GAF26627.1"/>
    </source>
</evidence>
<dbReference type="CDD" id="cd08704">
    <property type="entry name" value="Met_tRNA_FMT_C"/>
    <property type="match status" value="1"/>
</dbReference>
<dbReference type="Pfam" id="PF00551">
    <property type="entry name" value="Formyl_trans_N"/>
    <property type="match status" value="1"/>
</dbReference>
<dbReference type="CDD" id="cd08646">
    <property type="entry name" value="FMT_core_Met-tRNA-FMT_N"/>
    <property type="match status" value="1"/>
</dbReference>
<dbReference type="PANTHER" id="PTHR11138">
    <property type="entry name" value="METHIONYL-TRNA FORMYLTRANSFERASE"/>
    <property type="match status" value="1"/>
</dbReference>
<dbReference type="FunFam" id="3.40.50.12230:FF:000001">
    <property type="entry name" value="Methionyl-tRNA formyltransferase"/>
    <property type="match status" value="1"/>
</dbReference>
<keyword evidence="4 5" id="KW-0648">Protein biosynthesis</keyword>
<comment type="catalytic activity">
    <reaction evidence="5">
        <text>L-methionyl-tRNA(fMet) + (6R)-10-formyltetrahydrofolate = N-formyl-L-methionyl-tRNA(fMet) + (6S)-5,6,7,8-tetrahydrofolate + H(+)</text>
        <dbReference type="Rhea" id="RHEA:24380"/>
        <dbReference type="Rhea" id="RHEA-COMP:9952"/>
        <dbReference type="Rhea" id="RHEA-COMP:9953"/>
        <dbReference type="ChEBI" id="CHEBI:15378"/>
        <dbReference type="ChEBI" id="CHEBI:57453"/>
        <dbReference type="ChEBI" id="CHEBI:78530"/>
        <dbReference type="ChEBI" id="CHEBI:78844"/>
        <dbReference type="ChEBI" id="CHEBI:195366"/>
        <dbReference type="EC" id="2.1.2.9"/>
    </reaction>
</comment>
<dbReference type="InterPro" id="IPR011034">
    <property type="entry name" value="Formyl_transferase-like_C_sf"/>
</dbReference>
<evidence type="ECO:0000256" key="5">
    <source>
        <dbReference type="HAMAP-Rule" id="MF_00182"/>
    </source>
</evidence>
<dbReference type="InterPro" id="IPR005793">
    <property type="entry name" value="Formyl_trans_C"/>
</dbReference>
<dbReference type="InterPro" id="IPR005794">
    <property type="entry name" value="Fmt"/>
</dbReference>
<dbReference type="InterPro" id="IPR002376">
    <property type="entry name" value="Formyl_transf_N"/>
</dbReference>
<dbReference type="NCBIfam" id="TIGR00460">
    <property type="entry name" value="fmt"/>
    <property type="match status" value="1"/>
</dbReference>
<evidence type="ECO:0000259" key="6">
    <source>
        <dbReference type="Pfam" id="PF00551"/>
    </source>
</evidence>
<protein>
    <recommendedName>
        <fullName evidence="2 5">Methionyl-tRNA formyltransferase</fullName>
        <ecNumber evidence="2 5">2.1.2.9</ecNumber>
    </recommendedName>
</protein>